<organism evidence="2 3">
    <name type="scientific">Zymoseptoria tritici (strain ST99CH_3D7)</name>
    <dbReference type="NCBI Taxonomy" id="1276538"/>
    <lineage>
        <taxon>Eukaryota</taxon>
        <taxon>Fungi</taxon>
        <taxon>Dikarya</taxon>
        <taxon>Ascomycota</taxon>
        <taxon>Pezizomycotina</taxon>
        <taxon>Dothideomycetes</taxon>
        <taxon>Dothideomycetidae</taxon>
        <taxon>Mycosphaerellales</taxon>
        <taxon>Mycosphaerellaceae</taxon>
        <taxon>Zymoseptoria</taxon>
    </lineage>
</organism>
<protein>
    <submittedName>
        <fullName evidence="2">Uncharacterized protein</fullName>
    </submittedName>
</protein>
<keyword evidence="3" id="KW-1185">Reference proteome</keyword>
<accession>A0A1X7S5D6</accession>
<keyword evidence="1" id="KW-0732">Signal</keyword>
<evidence type="ECO:0000256" key="1">
    <source>
        <dbReference type="SAM" id="SignalP"/>
    </source>
</evidence>
<dbReference type="EMBL" id="LT853701">
    <property type="protein sequence ID" value="SMQ54835.1"/>
    <property type="molecule type" value="Genomic_DNA"/>
</dbReference>
<sequence>MQFSYLSVLLFLASGVSAECYNVDLGPGFCNVYNNGVKTTWKCSPKFPCMLGGEPCRLEKNLLPYAKCQIY</sequence>
<dbReference type="AlphaFoldDB" id="A0A1X7S5D6"/>
<feature type="signal peptide" evidence="1">
    <location>
        <begin position="1"/>
        <end position="18"/>
    </location>
</feature>
<reference evidence="2 3" key="1">
    <citation type="submission" date="2016-06" db="EMBL/GenBank/DDBJ databases">
        <authorList>
            <person name="Kjaerup R.B."/>
            <person name="Dalgaard T.S."/>
            <person name="Juul-Madsen H.R."/>
        </authorList>
    </citation>
    <scope>NUCLEOTIDE SEQUENCE [LARGE SCALE GENOMIC DNA]</scope>
</reference>
<feature type="chain" id="PRO_5012033147" evidence="1">
    <location>
        <begin position="19"/>
        <end position="71"/>
    </location>
</feature>
<dbReference type="Proteomes" id="UP000215127">
    <property type="component" value="Chromosome 10"/>
</dbReference>
<gene>
    <name evidence="2" type="ORF">ZT3D7_G9990</name>
</gene>
<proteinExistence type="predicted"/>
<evidence type="ECO:0000313" key="2">
    <source>
        <dbReference type="EMBL" id="SMQ54835.1"/>
    </source>
</evidence>
<name>A0A1X7S5D6_ZYMT9</name>
<evidence type="ECO:0000313" key="3">
    <source>
        <dbReference type="Proteomes" id="UP000215127"/>
    </source>
</evidence>